<evidence type="ECO:0000256" key="1">
    <source>
        <dbReference type="SAM" id="Phobius"/>
    </source>
</evidence>
<sequence length="85" mass="8303">MVLADGFSCRTQIHELDSGGHEAVHLAELLASALPASEVAASAYGVAPGARPAPPGRRARALALASAGVAVGGVAAGMARMVRGG</sequence>
<evidence type="ECO:0000313" key="2">
    <source>
        <dbReference type="EMBL" id="KUL41304.1"/>
    </source>
</evidence>
<evidence type="ECO:0000313" key="3">
    <source>
        <dbReference type="Proteomes" id="UP000053923"/>
    </source>
</evidence>
<comment type="caution">
    <text evidence="2">The sequence shown here is derived from an EMBL/GenBank/DDBJ whole genome shotgun (WGS) entry which is preliminary data.</text>
</comment>
<dbReference type="EMBL" id="LLZG01000063">
    <property type="protein sequence ID" value="KUL41304.1"/>
    <property type="molecule type" value="Genomic_DNA"/>
</dbReference>
<protein>
    <submittedName>
        <fullName evidence="2">Uncharacterized protein</fullName>
    </submittedName>
</protein>
<reference evidence="3" key="1">
    <citation type="submission" date="2015-10" db="EMBL/GenBank/DDBJ databases">
        <authorList>
            <person name="Ju K.-S."/>
            <person name="Doroghazi J.R."/>
            <person name="Metcalf W.W."/>
        </authorList>
    </citation>
    <scope>NUCLEOTIDE SEQUENCE [LARGE SCALE GENOMIC DNA]</scope>
    <source>
        <strain evidence="3">NRRL 3151</strain>
    </source>
</reference>
<keyword evidence="1" id="KW-1133">Transmembrane helix</keyword>
<dbReference type="RefSeq" id="WP_062701179.1">
    <property type="nucleotide sequence ID" value="NZ_LLZG01000063.1"/>
</dbReference>
<feature type="transmembrane region" description="Helical" evidence="1">
    <location>
        <begin position="61"/>
        <end position="82"/>
    </location>
</feature>
<dbReference type="Proteomes" id="UP000053923">
    <property type="component" value="Unassembled WGS sequence"/>
</dbReference>
<name>A0A0X3V9Q4_9ACTN</name>
<keyword evidence="1" id="KW-0472">Membrane</keyword>
<gene>
    <name evidence="2" type="ORF">ADL12_11370</name>
</gene>
<keyword evidence="1" id="KW-0812">Transmembrane</keyword>
<dbReference type="AlphaFoldDB" id="A0A0X3V9Q4"/>
<organism evidence="2 3">
    <name type="scientific">Streptomyces regalis</name>
    <dbReference type="NCBI Taxonomy" id="68262"/>
    <lineage>
        <taxon>Bacteria</taxon>
        <taxon>Bacillati</taxon>
        <taxon>Actinomycetota</taxon>
        <taxon>Actinomycetes</taxon>
        <taxon>Kitasatosporales</taxon>
        <taxon>Streptomycetaceae</taxon>
        <taxon>Streptomyces</taxon>
    </lineage>
</organism>
<proteinExistence type="predicted"/>
<accession>A0A0X3V9Q4</accession>
<keyword evidence="3" id="KW-1185">Reference proteome</keyword>